<dbReference type="Pfam" id="PF04075">
    <property type="entry name" value="F420H2_quin_red"/>
    <property type="match status" value="1"/>
</dbReference>
<evidence type="ECO:0000256" key="1">
    <source>
        <dbReference type="ARBA" id="ARBA00008710"/>
    </source>
</evidence>
<reference evidence="3 4" key="1">
    <citation type="submission" date="2020-04" db="EMBL/GenBank/DDBJ databases">
        <title>MicrobeNet Type strains.</title>
        <authorList>
            <person name="Nicholson A.C."/>
        </authorList>
    </citation>
    <scope>NUCLEOTIDE SEQUENCE [LARGE SCALE GENOMIC DNA]</scope>
    <source>
        <strain evidence="3 4">DSM 45078</strain>
    </source>
</reference>
<dbReference type="InterPro" id="IPR012349">
    <property type="entry name" value="Split_barrel_FMN-bd"/>
</dbReference>
<comment type="catalytic activity">
    <reaction evidence="2">
        <text>oxidized coenzyme F420-(gamma-L-Glu)(n) + a quinol + H(+) = reduced coenzyme F420-(gamma-L-Glu)(n) + a quinone</text>
        <dbReference type="Rhea" id="RHEA:39663"/>
        <dbReference type="Rhea" id="RHEA-COMP:12939"/>
        <dbReference type="Rhea" id="RHEA-COMP:14378"/>
        <dbReference type="ChEBI" id="CHEBI:15378"/>
        <dbReference type="ChEBI" id="CHEBI:24646"/>
        <dbReference type="ChEBI" id="CHEBI:132124"/>
        <dbReference type="ChEBI" id="CHEBI:133980"/>
        <dbReference type="ChEBI" id="CHEBI:139511"/>
    </reaction>
</comment>
<evidence type="ECO:0000313" key="3">
    <source>
        <dbReference type="EMBL" id="NKY35666.1"/>
    </source>
</evidence>
<organism evidence="3 4">
    <name type="scientific">Nocardia speluncae</name>
    <dbReference type="NCBI Taxonomy" id="419477"/>
    <lineage>
        <taxon>Bacteria</taxon>
        <taxon>Bacillati</taxon>
        <taxon>Actinomycetota</taxon>
        <taxon>Actinomycetes</taxon>
        <taxon>Mycobacteriales</taxon>
        <taxon>Nocardiaceae</taxon>
        <taxon>Nocardia</taxon>
    </lineage>
</organism>
<dbReference type="GO" id="GO:0016491">
    <property type="term" value="F:oxidoreductase activity"/>
    <property type="evidence" value="ECO:0007669"/>
    <property type="project" value="InterPro"/>
</dbReference>
<dbReference type="Proteomes" id="UP000565715">
    <property type="component" value="Unassembled WGS sequence"/>
</dbReference>
<dbReference type="NCBIfam" id="TIGR00026">
    <property type="entry name" value="hi_GC_TIGR00026"/>
    <property type="match status" value="1"/>
</dbReference>
<comment type="caution">
    <text evidence="3">The sequence shown here is derived from an EMBL/GenBank/DDBJ whole genome shotgun (WGS) entry which is preliminary data.</text>
</comment>
<evidence type="ECO:0000313" key="4">
    <source>
        <dbReference type="Proteomes" id="UP000565715"/>
    </source>
</evidence>
<proteinExistence type="inferred from homology"/>
<accession>A0A846XLZ4</accession>
<dbReference type="Gene3D" id="2.30.110.10">
    <property type="entry name" value="Electron Transport, Fmn-binding Protein, Chain A"/>
    <property type="match status" value="1"/>
</dbReference>
<dbReference type="EMBL" id="JAAXOO010000005">
    <property type="protein sequence ID" value="NKY35666.1"/>
    <property type="molecule type" value="Genomic_DNA"/>
</dbReference>
<dbReference type="RefSeq" id="WP_068047976.1">
    <property type="nucleotide sequence ID" value="NZ_JAAXOO010000005.1"/>
</dbReference>
<dbReference type="PANTHER" id="PTHR39428:SF1">
    <property type="entry name" value="F420H(2)-DEPENDENT QUINONE REDUCTASE RV1261C"/>
    <property type="match status" value="1"/>
</dbReference>
<name>A0A846XLZ4_9NOCA</name>
<keyword evidence="4" id="KW-1185">Reference proteome</keyword>
<sequence length="142" mass="15718">MADANDIIEMNSQVITEFREKGGTVGGTFEGFPLILVHHKGARSGIERIAPLVPYVEGDRIFVFASLGGSPKHPAWYHNLVAGPNTTVEYGAETFSVVARVLPRAERDEIYAKQVAVQPQFGEYQRKTDRVIPVVELQRTGH</sequence>
<comment type="similarity">
    <text evidence="1">Belongs to the F420H(2)-dependent quinone reductase family.</text>
</comment>
<dbReference type="AlphaFoldDB" id="A0A846XLZ4"/>
<gene>
    <name evidence="3" type="ORF">HGA13_21700</name>
</gene>
<evidence type="ECO:0000256" key="2">
    <source>
        <dbReference type="ARBA" id="ARBA00049106"/>
    </source>
</evidence>
<dbReference type="GO" id="GO:0070967">
    <property type="term" value="F:coenzyme F420 binding"/>
    <property type="evidence" value="ECO:0007669"/>
    <property type="project" value="TreeGrafter"/>
</dbReference>
<dbReference type="PANTHER" id="PTHR39428">
    <property type="entry name" value="F420H(2)-DEPENDENT QUINONE REDUCTASE RV1261C"/>
    <property type="match status" value="1"/>
</dbReference>
<protein>
    <submittedName>
        <fullName evidence="3">Nitroreductase family deazaflavin-dependent oxidoreductase</fullName>
    </submittedName>
</protein>
<dbReference type="GO" id="GO:0005886">
    <property type="term" value="C:plasma membrane"/>
    <property type="evidence" value="ECO:0007669"/>
    <property type="project" value="TreeGrafter"/>
</dbReference>
<dbReference type="InterPro" id="IPR004378">
    <property type="entry name" value="F420H2_quin_Rdtase"/>
</dbReference>